<gene>
    <name evidence="2" type="ORF">COCNU_02G018260</name>
</gene>
<evidence type="ECO:0000313" key="3">
    <source>
        <dbReference type="Proteomes" id="UP000797356"/>
    </source>
</evidence>
<keyword evidence="1" id="KW-1133">Transmembrane helix</keyword>
<keyword evidence="1" id="KW-0812">Transmembrane</keyword>
<keyword evidence="1" id="KW-0472">Membrane</keyword>
<feature type="transmembrane region" description="Helical" evidence="1">
    <location>
        <begin position="115"/>
        <end position="137"/>
    </location>
</feature>
<feature type="transmembrane region" description="Helical" evidence="1">
    <location>
        <begin position="283"/>
        <end position="311"/>
    </location>
</feature>
<proteinExistence type="predicted"/>
<accession>A0A8K0I1P9</accession>
<dbReference type="Proteomes" id="UP000797356">
    <property type="component" value="Chromosome 2"/>
</dbReference>
<dbReference type="AlphaFoldDB" id="A0A8K0I1P9"/>
<reference evidence="2" key="1">
    <citation type="journal article" date="2017" name="Gigascience">
        <title>The genome draft of coconut (Cocos nucifera).</title>
        <authorList>
            <person name="Xiao Y."/>
            <person name="Xu P."/>
            <person name="Fan H."/>
            <person name="Baudouin L."/>
            <person name="Xia W."/>
            <person name="Bocs S."/>
            <person name="Xu J."/>
            <person name="Li Q."/>
            <person name="Guo A."/>
            <person name="Zhou L."/>
            <person name="Li J."/>
            <person name="Wu Y."/>
            <person name="Ma Z."/>
            <person name="Armero A."/>
            <person name="Issali A.E."/>
            <person name="Liu N."/>
            <person name="Peng M."/>
            <person name="Yang Y."/>
        </authorList>
    </citation>
    <scope>NUCLEOTIDE SEQUENCE</scope>
    <source>
        <tissue evidence="2">Spear leaf of Hainan Tall coconut</tissue>
    </source>
</reference>
<reference evidence="2" key="2">
    <citation type="submission" date="2019-07" db="EMBL/GenBank/DDBJ databases">
        <authorList>
            <person name="Yang Y."/>
            <person name="Bocs S."/>
            <person name="Baudouin L."/>
        </authorList>
    </citation>
    <scope>NUCLEOTIDE SEQUENCE</scope>
    <source>
        <tissue evidence="2">Spear leaf of Hainan Tall coconut</tissue>
    </source>
</reference>
<evidence type="ECO:0000256" key="1">
    <source>
        <dbReference type="SAM" id="Phobius"/>
    </source>
</evidence>
<sequence length="315" mass="34718">MIAAKILIHTTAVLMMLTSTSLLLLLNRSYAMVTILVLPVIAIVVIACYNGINNSRGQAREVTDYNYEDHRSELKQLFDLSASVTSGAFGGMLTTIFAYFKYFPKVVDQEVDVKFSEAFIFFTVVYGLLAMLLTTVPPSVAHPNARSRYITFIKVLSYSLFGLLALIGLAVAAQCLGQIIFLAFLPIFLAVVVWFRKEFISQEDGTSRDQGATGHESEPDASSITITAFSFAALMAVYSVNFGSEGDADFHQKTCMFFMSMAFMSSMSWMILAMAFRPPRTPALAMAVMILACSTIVWFAVAMPYLLFLAIRSGN</sequence>
<protein>
    <submittedName>
        <fullName evidence="2">Uncharacterized protein</fullName>
    </submittedName>
</protein>
<feature type="transmembrane region" description="Helical" evidence="1">
    <location>
        <begin position="33"/>
        <end position="52"/>
    </location>
</feature>
<feature type="transmembrane region" description="Helical" evidence="1">
    <location>
        <begin position="224"/>
        <end position="243"/>
    </location>
</feature>
<feature type="transmembrane region" description="Helical" evidence="1">
    <location>
        <begin position="255"/>
        <end position="277"/>
    </location>
</feature>
<feature type="transmembrane region" description="Helical" evidence="1">
    <location>
        <begin position="149"/>
        <end position="172"/>
    </location>
</feature>
<evidence type="ECO:0000313" key="2">
    <source>
        <dbReference type="EMBL" id="KAG1331858.1"/>
    </source>
</evidence>
<keyword evidence="3" id="KW-1185">Reference proteome</keyword>
<dbReference type="EMBL" id="CM017873">
    <property type="protein sequence ID" value="KAG1331858.1"/>
    <property type="molecule type" value="Genomic_DNA"/>
</dbReference>
<organism evidence="2 3">
    <name type="scientific">Cocos nucifera</name>
    <name type="common">Coconut palm</name>
    <dbReference type="NCBI Taxonomy" id="13894"/>
    <lineage>
        <taxon>Eukaryota</taxon>
        <taxon>Viridiplantae</taxon>
        <taxon>Streptophyta</taxon>
        <taxon>Embryophyta</taxon>
        <taxon>Tracheophyta</taxon>
        <taxon>Spermatophyta</taxon>
        <taxon>Magnoliopsida</taxon>
        <taxon>Liliopsida</taxon>
        <taxon>Arecaceae</taxon>
        <taxon>Arecoideae</taxon>
        <taxon>Cocoseae</taxon>
        <taxon>Attaleinae</taxon>
        <taxon>Cocos</taxon>
    </lineage>
</organism>
<name>A0A8K0I1P9_COCNU</name>
<feature type="transmembrane region" description="Helical" evidence="1">
    <location>
        <begin position="80"/>
        <end position="103"/>
    </location>
</feature>
<comment type="caution">
    <text evidence="2">The sequence shown here is derived from an EMBL/GenBank/DDBJ whole genome shotgun (WGS) entry which is preliminary data.</text>
</comment>
<feature type="transmembrane region" description="Helical" evidence="1">
    <location>
        <begin position="6"/>
        <end position="26"/>
    </location>
</feature>